<dbReference type="RefSeq" id="WP_157891258.1">
    <property type="nucleotide sequence ID" value="NZ_CP016364.1"/>
</dbReference>
<protein>
    <submittedName>
        <fullName evidence="1">Uncharacterized protein</fullName>
    </submittedName>
</protein>
<name>A0A1L3I777_9RHOB</name>
<organism evidence="1 2">
    <name type="scientific">Phaeobacter porticola</name>
    <dbReference type="NCBI Taxonomy" id="1844006"/>
    <lineage>
        <taxon>Bacteria</taxon>
        <taxon>Pseudomonadati</taxon>
        <taxon>Pseudomonadota</taxon>
        <taxon>Alphaproteobacteria</taxon>
        <taxon>Rhodobacterales</taxon>
        <taxon>Roseobacteraceae</taxon>
        <taxon>Phaeobacter</taxon>
    </lineage>
</organism>
<evidence type="ECO:0000313" key="1">
    <source>
        <dbReference type="EMBL" id="APG47891.1"/>
    </source>
</evidence>
<keyword evidence="2" id="KW-1185">Reference proteome</keyword>
<dbReference type="AlphaFoldDB" id="A0A1L3I777"/>
<reference evidence="2" key="1">
    <citation type="submission" date="2016-07" db="EMBL/GenBank/DDBJ databases">
        <title>Phaeobacter portensis sp. nov., a tropodithietic acid producing bacterium isolated from a German harbor.</title>
        <authorList>
            <person name="Freese H.M."/>
            <person name="Bunk B."/>
            <person name="Breider S."/>
            <person name="Brinkhoff T."/>
        </authorList>
    </citation>
    <scope>NUCLEOTIDE SEQUENCE [LARGE SCALE GENOMIC DNA]</scope>
    <source>
        <strain evidence="2">P97</strain>
    </source>
</reference>
<gene>
    <name evidence="1" type="ORF">PhaeoP97_02508</name>
</gene>
<proteinExistence type="predicted"/>
<accession>A0A1L3I777</accession>
<dbReference type="EMBL" id="CP016364">
    <property type="protein sequence ID" value="APG47891.1"/>
    <property type="molecule type" value="Genomic_DNA"/>
</dbReference>
<dbReference type="Proteomes" id="UP000183859">
    <property type="component" value="Chromosome"/>
</dbReference>
<evidence type="ECO:0000313" key="2">
    <source>
        <dbReference type="Proteomes" id="UP000183859"/>
    </source>
</evidence>
<dbReference type="KEGG" id="php:PhaeoP97_02508"/>
<sequence length="282" mass="31469">MGRPAKNTLKIDWKARLELFWDRCPSYRMTPGELCVEMRAIDPVETPEIDDFRLKFDGRRPSNERFAIALFQASRAGQVGLSQPAFLADANVWESEIDGLEGSDLKALLEANLTGDSFRAEIRRRPTTDRPGLRRISKETVENQLSIGSHMQIVCTYLAEEVLLKGYLMALEFDRRAGDWQVFGALEGSGVDHQVPIKLGLEQTERVASVDIEYAVSGPANTFDMYVVLSRKPFDHRLLALLKTGSLPEDGLLSAKQTTDLCDLISSELDSVLVATCAYQVV</sequence>